<dbReference type="GO" id="GO:0006797">
    <property type="term" value="P:polyphosphate metabolic process"/>
    <property type="evidence" value="ECO:0007669"/>
    <property type="project" value="InterPro"/>
</dbReference>
<proteinExistence type="predicted"/>
<dbReference type="InterPro" id="IPR016898">
    <property type="entry name" value="Polyphosphate_phosphotransfera"/>
</dbReference>
<keyword evidence="5" id="KW-1185">Reference proteome</keyword>
<dbReference type="PANTHER" id="PTHR34383">
    <property type="entry name" value="POLYPHOSPHATE:AMP PHOSPHOTRANSFERASE-RELATED"/>
    <property type="match status" value="1"/>
</dbReference>
<dbReference type="InterPro" id="IPR027417">
    <property type="entry name" value="P-loop_NTPase"/>
</dbReference>
<name>A0A2P8I1S3_SACCR</name>
<evidence type="ECO:0000313" key="4">
    <source>
        <dbReference type="EMBL" id="PSL52412.1"/>
    </source>
</evidence>
<gene>
    <name evidence="4" type="ORF">B0I31_11384</name>
</gene>
<dbReference type="Pfam" id="PF03976">
    <property type="entry name" value="PPK2"/>
    <property type="match status" value="1"/>
</dbReference>
<sequence length="289" mass="32924">MADKSAQVQSISDAFRVRPEDFDLAEVDPGATPVGPRSKREAAADMAVIGQELDRLQEALYAEGTGGGVRRVLLVLQGMDTSGKGGTIRHVAGLVNPQGLRIASFKKPTRTELRHDFLWRVRRQVPQPGYIGVFDRSHYEDVLVARVDNLVPSTEWRRRYRQINAFEAELAEQGVTTVKCFLHISPERQRERLIARLEDPLKHWKYNPGDLEVRAKFSRYQLAYHDALVKCSTPVAPWYAVPSDRKWYRNWVVAQLLLEALRDLAPEYPQPSYDPAVELARLQEADPLR</sequence>
<dbReference type="NCBIfam" id="TIGR03709">
    <property type="entry name" value="PPK2_rel_1"/>
    <property type="match status" value="1"/>
</dbReference>
<dbReference type="OrthoDB" id="9775224at2"/>
<evidence type="ECO:0000256" key="1">
    <source>
        <dbReference type="ARBA" id="ARBA00022679"/>
    </source>
</evidence>
<organism evidence="4 5">
    <name type="scientific">Saccharothrix carnea</name>
    <dbReference type="NCBI Taxonomy" id="1280637"/>
    <lineage>
        <taxon>Bacteria</taxon>
        <taxon>Bacillati</taxon>
        <taxon>Actinomycetota</taxon>
        <taxon>Actinomycetes</taxon>
        <taxon>Pseudonocardiales</taxon>
        <taxon>Pseudonocardiaceae</taxon>
        <taxon>Saccharothrix</taxon>
    </lineage>
</organism>
<dbReference type="Proteomes" id="UP000241118">
    <property type="component" value="Unassembled WGS sequence"/>
</dbReference>
<comment type="caution">
    <text evidence="4">The sequence shown here is derived from an EMBL/GenBank/DDBJ whole genome shotgun (WGS) entry which is preliminary data.</text>
</comment>
<keyword evidence="1 4" id="KW-0808">Transferase</keyword>
<keyword evidence="2" id="KW-0418">Kinase</keyword>
<evidence type="ECO:0000259" key="3">
    <source>
        <dbReference type="Pfam" id="PF03976"/>
    </source>
</evidence>
<reference evidence="4 5" key="1">
    <citation type="submission" date="2018-03" db="EMBL/GenBank/DDBJ databases">
        <title>Genomic Encyclopedia of Type Strains, Phase III (KMG-III): the genomes of soil and plant-associated and newly described type strains.</title>
        <authorList>
            <person name="Whitman W."/>
        </authorList>
    </citation>
    <scope>NUCLEOTIDE SEQUENCE [LARGE SCALE GENOMIC DNA]</scope>
    <source>
        <strain evidence="4 5">CGMCC 4.7097</strain>
    </source>
</reference>
<dbReference type="EMBL" id="PYAX01000013">
    <property type="protein sequence ID" value="PSL52412.1"/>
    <property type="molecule type" value="Genomic_DNA"/>
</dbReference>
<evidence type="ECO:0000256" key="2">
    <source>
        <dbReference type="ARBA" id="ARBA00022777"/>
    </source>
</evidence>
<dbReference type="PANTHER" id="PTHR34383:SF3">
    <property type="entry name" value="POLYPHOSPHATE:AMP PHOSPHOTRANSFERASE"/>
    <property type="match status" value="1"/>
</dbReference>
<dbReference type="InterPro" id="IPR022488">
    <property type="entry name" value="PPK2-related"/>
</dbReference>
<feature type="domain" description="Polyphosphate kinase-2-related" evidence="3">
    <location>
        <begin position="38"/>
        <end position="263"/>
    </location>
</feature>
<evidence type="ECO:0000313" key="5">
    <source>
        <dbReference type="Proteomes" id="UP000241118"/>
    </source>
</evidence>
<dbReference type="RefSeq" id="WP_106618959.1">
    <property type="nucleotide sequence ID" value="NZ_PYAX01000013.1"/>
</dbReference>
<dbReference type="Gene3D" id="3.40.50.300">
    <property type="entry name" value="P-loop containing nucleotide triphosphate hydrolases"/>
    <property type="match status" value="1"/>
</dbReference>
<dbReference type="PIRSF" id="PIRSF028756">
    <property type="entry name" value="PPK2_prd"/>
    <property type="match status" value="1"/>
</dbReference>
<dbReference type="AlphaFoldDB" id="A0A2P8I1S3"/>
<dbReference type="GO" id="GO:0008976">
    <property type="term" value="F:polyphosphate kinase activity"/>
    <property type="evidence" value="ECO:0007669"/>
    <property type="project" value="InterPro"/>
</dbReference>
<accession>A0A2P8I1S3</accession>
<dbReference type="InterPro" id="IPR022300">
    <property type="entry name" value="PPK2-rel_1"/>
</dbReference>
<dbReference type="SUPFAM" id="SSF52540">
    <property type="entry name" value="P-loop containing nucleoside triphosphate hydrolases"/>
    <property type="match status" value="1"/>
</dbReference>
<protein>
    <submittedName>
        <fullName evidence="4">PPK2 family polyphosphate:nucleotide phosphotransferase</fullName>
    </submittedName>
</protein>